<dbReference type="AlphaFoldDB" id="A0A9D1GAP7"/>
<reference evidence="2" key="1">
    <citation type="submission" date="2020-10" db="EMBL/GenBank/DDBJ databases">
        <authorList>
            <person name="Gilroy R."/>
        </authorList>
    </citation>
    <scope>NUCLEOTIDE SEQUENCE</scope>
    <source>
        <strain evidence="2">CHK195-26880</strain>
    </source>
</reference>
<name>A0A9D1GAP7_9FIRM</name>
<evidence type="ECO:0000256" key="1">
    <source>
        <dbReference type="SAM" id="Coils"/>
    </source>
</evidence>
<evidence type="ECO:0000313" key="3">
    <source>
        <dbReference type="Proteomes" id="UP000886833"/>
    </source>
</evidence>
<accession>A0A9D1GAP7</accession>
<organism evidence="2 3">
    <name type="scientific">Candidatus Onthousia faecipullorum</name>
    <dbReference type="NCBI Taxonomy" id="2840887"/>
    <lineage>
        <taxon>Bacteria</taxon>
        <taxon>Bacillati</taxon>
        <taxon>Bacillota</taxon>
        <taxon>Bacilli</taxon>
        <taxon>Candidatus Onthousia</taxon>
    </lineage>
</organism>
<proteinExistence type="predicted"/>
<gene>
    <name evidence="2" type="ORF">IAB59_01085</name>
</gene>
<keyword evidence="1" id="KW-0175">Coiled coil</keyword>
<dbReference type="EMBL" id="DVKQ01000008">
    <property type="protein sequence ID" value="HIT37057.1"/>
    <property type="molecule type" value="Genomic_DNA"/>
</dbReference>
<feature type="coiled-coil region" evidence="1">
    <location>
        <begin position="8"/>
        <end position="35"/>
    </location>
</feature>
<sequence>MPNLEELIKIREEAIKKQEQVLEIIENKIKECSQLYYAEFINKVILLEAENSILSDLEFSFSDEKIVYSDDYNGTFPQWCERVSNTTISSRILEHYINNGYLNGNPIICVSSIKSSDKEEYMYIKPSYIKELAEQDNFNFEVDKSNGITTYQLNATLPKLELPKHKVLIKKD</sequence>
<protein>
    <submittedName>
        <fullName evidence="2">Uncharacterized protein</fullName>
    </submittedName>
</protein>
<evidence type="ECO:0000313" key="2">
    <source>
        <dbReference type="EMBL" id="HIT37057.1"/>
    </source>
</evidence>
<reference evidence="2" key="2">
    <citation type="journal article" date="2021" name="PeerJ">
        <title>Extensive microbial diversity within the chicken gut microbiome revealed by metagenomics and culture.</title>
        <authorList>
            <person name="Gilroy R."/>
            <person name="Ravi A."/>
            <person name="Getino M."/>
            <person name="Pursley I."/>
            <person name="Horton D.L."/>
            <person name="Alikhan N.F."/>
            <person name="Baker D."/>
            <person name="Gharbi K."/>
            <person name="Hall N."/>
            <person name="Watson M."/>
            <person name="Adriaenssens E.M."/>
            <person name="Foster-Nyarko E."/>
            <person name="Jarju S."/>
            <person name="Secka A."/>
            <person name="Antonio M."/>
            <person name="Oren A."/>
            <person name="Chaudhuri R.R."/>
            <person name="La Ragione R."/>
            <person name="Hildebrand F."/>
            <person name="Pallen M.J."/>
        </authorList>
    </citation>
    <scope>NUCLEOTIDE SEQUENCE</scope>
    <source>
        <strain evidence="2">CHK195-26880</strain>
    </source>
</reference>
<comment type="caution">
    <text evidence="2">The sequence shown here is derived from an EMBL/GenBank/DDBJ whole genome shotgun (WGS) entry which is preliminary data.</text>
</comment>
<dbReference type="Proteomes" id="UP000886833">
    <property type="component" value="Unassembled WGS sequence"/>
</dbReference>